<organism evidence="1 2">
    <name type="scientific">Tepidibacter thalassicus DSM 15285</name>
    <dbReference type="NCBI Taxonomy" id="1123350"/>
    <lineage>
        <taxon>Bacteria</taxon>
        <taxon>Bacillati</taxon>
        <taxon>Bacillota</taxon>
        <taxon>Clostridia</taxon>
        <taxon>Peptostreptococcales</taxon>
        <taxon>Peptostreptococcaceae</taxon>
        <taxon>Tepidibacter</taxon>
    </lineage>
</organism>
<dbReference type="AlphaFoldDB" id="A0A1M5NXP2"/>
<evidence type="ECO:0000313" key="1">
    <source>
        <dbReference type="EMBL" id="SHG94258.1"/>
    </source>
</evidence>
<protein>
    <submittedName>
        <fullName evidence="1">Uncharacterized protein</fullName>
    </submittedName>
</protein>
<dbReference type="STRING" id="1123350.SAMN02744040_00277"/>
<dbReference type="OrthoDB" id="9831629at2"/>
<name>A0A1M5NXP2_9FIRM</name>
<proteinExistence type="predicted"/>
<sequence length="152" mass="18192">MISLEEYQEFFENITYGKNIVKSEFNMLNASTMFEKNLLFFVRVCREVQYCLDDLDVIVKFYLKKDNKHFWNFLKIVVLDERISQDPQVFKGLLLILENLIEVADKQHILSLLRIISQKQNIKKFCDENTNLFLEFIINVFDKLLHSKEVCL</sequence>
<dbReference type="Proteomes" id="UP000242520">
    <property type="component" value="Unassembled WGS sequence"/>
</dbReference>
<accession>A0A1M5NXP2</accession>
<dbReference type="RefSeq" id="WP_072723075.1">
    <property type="nucleotide sequence ID" value="NZ_FQXH01000005.1"/>
</dbReference>
<reference evidence="2" key="1">
    <citation type="submission" date="2016-11" db="EMBL/GenBank/DDBJ databases">
        <authorList>
            <person name="Varghese N."/>
            <person name="Submissions S."/>
        </authorList>
    </citation>
    <scope>NUCLEOTIDE SEQUENCE [LARGE SCALE GENOMIC DNA]</scope>
    <source>
        <strain evidence="2">DSM 15285</strain>
    </source>
</reference>
<gene>
    <name evidence="1" type="ORF">SAMN02744040_00277</name>
</gene>
<dbReference type="EMBL" id="FQXH01000005">
    <property type="protein sequence ID" value="SHG94258.1"/>
    <property type="molecule type" value="Genomic_DNA"/>
</dbReference>
<evidence type="ECO:0000313" key="2">
    <source>
        <dbReference type="Proteomes" id="UP000242520"/>
    </source>
</evidence>
<keyword evidence="2" id="KW-1185">Reference proteome</keyword>